<organism evidence="3 4">
    <name type="scientific">Stegodyphus mimosarum</name>
    <name type="common">African social velvet spider</name>
    <dbReference type="NCBI Taxonomy" id="407821"/>
    <lineage>
        <taxon>Eukaryota</taxon>
        <taxon>Metazoa</taxon>
        <taxon>Ecdysozoa</taxon>
        <taxon>Arthropoda</taxon>
        <taxon>Chelicerata</taxon>
        <taxon>Arachnida</taxon>
        <taxon>Araneae</taxon>
        <taxon>Araneomorphae</taxon>
        <taxon>Entelegynae</taxon>
        <taxon>Eresoidea</taxon>
        <taxon>Eresidae</taxon>
        <taxon>Stegodyphus</taxon>
    </lineage>
</organism>
<dbReference type="Proteomes" id="UP000054359">
    <property type="component" value="Unassembled WGS sequence"/>
</dbReference>
<proteinExistence type="predicted"/>
<dbReference type="EMBL" id="KK116380">
    <property type="protein sequence ID" value="KFM67612.1"/>
    <property type="molecule type" value="Genomic_DNA"/>
</dbReference>
<dbReference type="SUPFAM" id="SSF53098">
    <property type="entry name" value="Ribonuclease H-like"/>
    <property type="match status" value="1"/>
</dbReference>
<dbReference type="GO" id="GO:0015074">
    <property type="term" value="P:DNA integration"/>
    <property type="evidence" value="ECO:0007669"/>
    <property type="project" value="InterPro"/>
</dbReference>
<dbReference type="InterPro" id="IPR001584">
    <property type="entry name" value="Integrase_cat-core"/>
</dbReference>
<sequence length="836" mass="92655">MMVGVRKCAARSSESSFIHDSKDESGHLLALEKVSSLLKVEEGDERMPETHHLPKYSQPFASRYMCHFKIDTQKLCLASHANFYKNSLKACEKCQRSNIHKHTKSPISTFLLPDARFSHIHIDFIDPLPISEGFQYCLTIIDRFTRWPEVIPSSNMSAETTCKALISIWIPRFGCPSTIITDQGRNFESHLCRELEFLNLEQWSSFGLVPILRNTVTDEKEQIDSKVEPNSLIPSIPSNEMQVNKICSDTNLYSTKPPPIPERTYRRIEGKNVCPPLPSRNARNVSEKVSTLCDQSRRELDKVVNKISIQQKCNISESGPDINRSQQSSESLECGEYAISNSFVENNLSHKTNKVSPDPNREFICPVHGDRCKSNMSINKVSNNQTSEFKMTVMKALHSPAQNHKNLASRYSSPENVCNETELQLHNKSDGLTVDEFPANPQCSTLVPESENQNLTKISESTPHSLDDYVNLEFKKPALPVTNKNFSGISSIHKSTFQLLSNPPCPVDTSYSNIQFGKPYCPTPNPVPATCEIAISSFSSSLKSEKLTKSDRSVSPSYTLNSTSNNASDDAKEQKIQQSPTCSVNYGTDCSKSSLITPKLKNIPNTLPAFRKQMSAPAASASLRPELPSPGRKSSCPVTASASMIKSPLPVNAMSSMRPMHLQSHGTVIGHLRVSTSRSPDHSSISSISSASDELSSNHSSPKVLSTFQNFGAVIRQNITADNQYENVVIPQKPSTSSRPSSVSSEKELNYASLDLTPATGDDAPRSPSIQKPSVVRDEESLMYAEIDFTKSEGLKNISGSSGMIVFGFKAYINKSWFHCFTSIIVQREMGCVLDR</sequence>
<evidence type="ECO:0000313" key="4">
    <source>
        <dbReference type="Proteomes" id="UP000054359"/>
    </source>
</evidence>
<name>A0A087TR73_STEMI</name>
<evidence type="ECO:0000256" key="1">
    <source>
        <dbReference type="SAM" id="MobiDB-lite"/>
    </source>
</evidence>
<evidence type="ECO:0000313" key="3">
    <source>
        <dbReference type="EMBL" id="KFM67612.1"/>
    </source>
</evidence>
<dbReference type="InterPro" id="IPR012337">
    <property type="entry name" value="RNaseH-like_sf"/>
</dbReference>
<feature type="region of interest" description="Disordered" evidence="1">
    <location>
        <begin position="616"/>
        <end position="641"/>
    </location>
</feature>
<gene>
    <name evidence="3" type="ORF">X975_26530</name>
</gene>
<dbReference type="GO" id="GO:0003676">
    <property type="term" value="F:nucleic acid binding"/>
    <property type="evidence" value="ECO:0007669"/>
    <property type="project" value="InterPro"/>
</dbReference>
<feature type="compositionally biased region" description="Low complexity" evidence="1">
    <location>
        <begin position="675"/>
        <end position="697"/>
    </location>
</feature>
<dbReference type="OrthoDB" id="946068at2759"/>
<dbReference type="Pfam" id="PF00665">
    <property type="entry name" value="rve"/>
    <property type="match status" value="1"/>
</dbReference>
<feature type="domain" description="Integrase catalytic" evidence="2">
    <location>
        <begin position="109"/>
        <end position="272"/>
    </location>
</feature>
<accession>A0A087TR73</accession>
<reference evidence="3 4" key="1">
    <citation type="submission" date="2013-11" db="EMBL/GenBank/DDBJ databases">
        <title>Genome sequencing of Stegodyphus mimosarum.</title>
        <authorList>
            <person name="Bechsgaard J."/>
        </authorList>
    </citation>
    <scope>NUCLEOTIDE SEQUENCE [LARGE SCALE GENOMIC DNA]</scope>
</reference>
<dbReference type="PROSITE" id="PS50994">
    <property type="entry name" value="INTEGRASE"/>
    <property type="match status" value="1"/>
</dbReference>
<feature type="non-terminal residue" evidence="3">
    <location>
        <position position="836"/>
    </location>
</feature>
<evidence type="ECO:0000259" key="2">
    <source>
        <dbReference type="PROSITE" id="PS50994"/>
    </source>
</evidence>
<dbReference type="PANTHER" id="PTHR37984">
    <property type="entry name" value="PROTEIN CBG26694"/>
    <property type="match status" value="1"/>
</dbReference>
<protein>
    <submittedName>
        <fullName evidence="3">Gag-Pol polyprotein</fullName>
    </submittedName>
</protein>
<dbReference type="InterPro" id="IPR050951">
    <property type="entry name" value="Retrovirus_Pol_polyprotein"/>
</dbReference>
<dbReference type="Gene3D" id="3.30.420.10">
    <property type="entry name" value="Ribonuclease H-like superfamily/Ribonuclease H"/>
    <property type="match status" value="1"/>
</dbReference>
<feature type="region of interest" description="Disordered" evidence="1">
    <location>
        <begin position="675"/>
        <end position="701"/>
    </location>
</feature>
<dbReference type="InterPro" id="IPR036397">
    <property type="entry name" value="RNaseH_sf"/>
</dbReference>
<dbReference type="STRING" id="407821.A0A087TR73"/>
<feature type="compositionally biased region" description="Polar residues" evidence="1">
    <location>
        <begin position="553"/>
        <end position="568"/>
    </location>
</feature>
<feature type="region of interest" description="Disordered" evidence="1">
    <location>
        <begin position="549"/>
        <end position="579"/>
    </location>
</feature>
<dbReference type="AlphaFoldDB" id="A0A087TR73"/>
<dbReference type="PANTHER" id="PTHR37984:SF15">
    <property type="entry name" value="INTEGRASE CATALYTIC DOMAIN-CONTAINING PROTEIN"/>
    <property type="match status" value="1"/>
</dbReference>
<keyword evidence="4" id="KW-1185">Reference proteome</keyword>
<feature type="region of interest" description="Disordered" evidence="1">
    <location>
        <begin position="756"/>
        <end position="775"/>
    </location>
</feature>